<accession>A0A1J5MS39</accession>
<evidence type="ECO:0000259" key="1">
    <source>
        <dbReference type="Pfam" id="PF01966"/>
    </source>
</evidence>
<dbReference type="EMBL" id="LKAQ01000005">
    <property type="protein sequence ID" value="OIQ48834.1"/>
    <property type="molecule type" value="Genomic_DNA"/>
</dbReference>
<comment type="caution">
    <text evidence="2">The sequence shown here is derived from an EMBL/GenBank/DDBJ whole genome shotgun (WGS) entry which is preliminary data.</text>
</comment>
<dbReference type="Pfam" id="PF01966">
    <property type="entry name" value="HD"/>
    <property type="match status" value="1"/>
</dbReference>
<evidence type="ECO:0000313" key="3">
    <source>
        <dbReference type="Proteomes" id="UP000181901"/>
    </source>
</evidence>
<dbReference type="NCBIfam" id="TIGR00277">
    <property type="entry name" value="HDIG"/>
    <property type="match status" value="1"/>
</dbReference>
<dbReference type="Gene3D" id="1.10.3210.10">
    <property type="entry name" value="Hypothetical protein af1432"/>
    <property type="match status" value="1"/>
</dbReference>
<dbReference type="SUPFAM" id="SSF109604">
    <property type="entry name" value="HD-domain/PDEase-like"/>
    <property type="match status" value="1"/>
</dbReference>
<organism evidence="2 3">
    <name type="scientific">Pseudodesulfovibrio hydrargyri</name>
    <dbReference type="NCBI Taxonomy" id="2125990"/>
    <lineage>
        <taxon>Bacteria</taxon>
        <taxon>Pseudomonadati</taxon>
        <taxon>Thermodesulfobacteriota</taxon>
        <taxon>Desulfovibrionia</taxon>
        <taxon>Desulfovibrionales</taxon>
        <taxon>Desulfovibrionaceae</taxon>
    </lineage>
</organism>
<gene>
    <name evidence="2" type="ORF">BerOc1_03587</name>
</gene>
<reference evidence="2 3" key="1">
    <citation type="submission" date="2015-09" db="EMBL/GenBank/DDBJ databases">
        <title>Genome of Desulfovibrio dechloracetivorans BerOc1, a mercury methylating strain isolated from highly hydrocarbons and metals contaminated coastal sediments.</title>
        <authorList>
            <person name="Goni Urriza M."/>
            <person name="Gassie C."/>
            <person name="Bouchez O."/>
            <person name="Klopp C."/>
            <person name="Ranchou-Peyruse A."/>
            <person name="Remy G."/>
        </authorList>
    </citation>
    <scope>NUCLEOTIDE SEQUENCE [LARGE SCALE GENOMIC DNA]</scope>
    <source>
        <strain evidence="2 3">BerOc1</strain>
    </source>
</reference>
<evidence type="ECO:0000313" key="2">
    <source>
        <dbReference type="EMBL" id="OIQ48834.1"/>
    </source>
</evidence>
<dbReference type="InterPro" id="IPR006674">
    <property type="entry name" value="HD_domain"/>
</dbReference>
<name>A0A1J5MS39_9BACT</name>
<proteinExistence type="predicted"/>
<dbReference type="Proteomes" id="UP000181901">
    <property type="component" value="Unassembled WGS sequence"/>
</dbReference>
<feature type="domain" description="HD" evidence="1">
    <location>
        <begin position="21"/>
        <end position="100"/>
    </location>
</feature>
<dbReference type="AlphaFoldDB" id="A0A1J5MS39"/>
<dbReference type="RefSeq" id="WP_071547269.1">
    <property type="nucleotide sequence ID" value="NZ_LKAQ01000005.1"/>
</dbReference>
<keyword evidence="3" id="KW-1185">Reference proteome</keyword>
<dbReference type="OrthoDB" id="9801160at2"/>
<dbReference type="PANTHER" id="PTHR38659">
    <property type="entry name" value="METAL-DEPENDENT PHOSPHOHYDROLASE"/>
    <property type="match status" value="1"/>
</dbReference>
<dbReference type="PANTHER" id="PTHR38659:SF1">
    <property type="entry name" value="METAL DEPENDENT PHOSPHOHYDROLASE"/>
    <property type="match status" value="1"/>
</dbReference>
<protein>
    <submittedName>
        <fullName evidence="2">HD domain protein</fullName>
    </submittedName>
</protein>
<dbReference type="InterPro" id="IPR006675">
    <property type="entry name" value="HDIG_dom"/>
</dbReference>
<sequence length="187" mass="20429">MITRNDAVALLRKHNSETNLIHHALESEAVMRGLARKLGKDEELWGLTGLLHDLDYAVTKKDEARHGLDTVELLEGQLPVEALNAIRRHAGEMNGAEDPETDFDYALRCGETVTGMVHAGALVRPTKIDGMTPKSLKKKMKDKAFAASINRDCIRECDKIGLELGEFLQIAIDSVSGIAAEVGLTAD</sequence>